<dbReference type="STRING" id="1859457.BET10_10880"/>
<organism evidence="1 2">
    <name type="scientific">Pseudoalteromonas amylolytica</name>
    <dbReference type="NCBI Taxonomy" id="1859457"/>
    <lineage>
        <taxon>Bacteria</taxon>
        <taxon>Pseudomonadati</taxon>
        <taxon>Pseudomonadota</taxon>
        <taxon>Gammaproteobacteria</taxon>
        <taxon>Alteromonadales</taxon>
        <taxon>Pseudoalteromonadaceae</taxon>
        <taxon>Pseudoalteromonas</taxon>
    </lineage>
</organism>
<evidence type="ECO:0008006" key="3">
    <source>
        <dbReference type="Google" id="ProtNLM"/>
    </source>
</evidence>
<proteinExistence type="predicted"/>
<dbReference type="InterPro" id="IPR021433">
    <property type="entry name" value="DUF3083"/>
</dbReference>
<dbReference type="OrthoDB" id="6288569at2"/>
<protein>
    <recommendedName>
        <fullName evidence="3">DUF3083 domain-containing protein</fullName>
    </recommendedName>
</protein>
<dbReference type="Proteomes" id="UP000179786">
    <property type="component" value="Unassembled WGS sequence"/>
</dbReference>
<evidence type="ECO:0000313" key="2">
    <source>
        <dbReference type="Proteomes" id="UP000179786"/>
    </source>
</evidence>
<dbReference type="AlphaFoldDB" id="A0A1S1MWD6"/>
<accession>A0A1S1MWD6</accession>
<dbReference type="EMBL" id="MKJU01000025">
    <property type="protein sequence ID" value="OHU91323.1"/>
    <property type="molecule type" value="Genomic_DNA"/>
</dbReference>
<name>A0A1S1MWD6_9GAMM</name>
<reference evidence="1 2" key="1">
    <citation type="submission" date="2016-09" db="EMBL/GenBank/DDBJ databases">
        <title>Pseudoalteromonas amylolytica sp. nov., isolated from the surface seawater.</title>
        <authorList>
            <person name="Wu Y.-H."/>
            <person name="Cheng H."/>
            <person name="Jin X.-B."/>
            <person name="Wang C.-S."/>
            <person name="Xu X.-W."/>
        </authorList>
    </citation>
    <scope>NUCLEOTIDE SEQUENCE [LARGE SCALE GENOMIC DNA]</scope>
    <source>
        <strain evidence="1 2">JW1</strain>
    </source>
</reference>
<gene>
    <name evidence="1" type="ORF">BET10_10880</name>
</gene>
<dbReference type="Pfam" id="PF11281">
    <property type="entry name" value="DUF3083"/>
    <property type="match status" value="1"/>
</dbReference>
<comment type="caution">
    <text evidence="1">The sequence shown here is derived from an EMBL/GenBank/DDBJ whole genome shotgun (WGS) entry which is preliminary data.</text>
</comment>
<evidence type="ECO:0000313" key="1">
    <source>
        <dbReference type="EMBL" id="OHU91323.1"/>
    </source>
</evidence>
<keyword evidence="2" id="KW-1185">Reference proteome</keyword>
<sequence length="357" mass="41575">MASMTLNRVYIPTNARNNQYILAEFKPSEEFYDCFDDLQSCYERLARQLFALCDEYELHNVHFIANDKLPVVRFHEESYCLQTQKQMLFFYNPKYHEAHKSYWEEGVKARKITLLFLATGSDIRANAAHFHGKVKRTLEALLETSKNIGENALRIRDHQHLTYDIFAKAKGNKESYGYKLRSLYPRYQARNCSLPDEHSEMTYATFSLPVTRALKTEYQHLLRPGDYSQFYKHIEDIFLSGCADKQLSLCAFVADGRLPLVRNSQIDKTSENSELQKLSFDTESDEVQITSVWDGEKLVDTMNFVIVAHASNKKDMGYGRFMNSVESVIHSFATKLHINPAKQDVNVRFFQHISYQF</sequence>
<dbReference type="RefSeq" id="WP_070985157.1">
    <property type="nucleotide sequence ID" value="NZ_MKJU01000025.1"/>
</dbReference>